<proteinExistence type="predicted"/>
<protein>
    <submittedName>
        <fullName evidence="2">Uncharacterized protein</fullName>
    </submittedName>
</protein>
<keyword evidence="1" id="KW-1133">Transmembrane helix</keyword>
<reference evidence="2" key="1">
    <citation type="submission" date="2021-05" db="EMBL/GenBank/DDBJ databases">
        <title>Molecular characterization for Shewanella algae harboring chromosomal blaOXA-55-like strains isolated from clinical and environment sample.</title>
        <authorList>
            <person name="Ohama Y."/>
            <person name="Aoki K."/>
            <person name="Harada S."/>
            <person name="Moriya K."/>
            <person name="Ishii Y."/>
            <person name="Tateda K."/>
        </authorList>
    </citation>
    <scope>NUCLEOTIDE SEQUENCE</scope>
    <source>
        <strain evidence="2">TUM17379</strain>
    </source>
</reference>
<evidence type="ECO:0000256" key="1">
    <source>
        <dbReference type="SAM" id="Phobius"/>
    </source>
</evidence>
<gene>
    <name evidence="2" type="ORF">TUM17379_32450</name>
</gene>
<sequence length="52" mass="5761">MSLCLLARMERLELAPTRLRSLAFWEAGLAGTAAGYIFGLRMAMTNINKESN</sequence>
<dbReference type="EMBL" id="AP024613">
    <property type="protein sequence ID" value="BCV46227.1"/>
    <property type="molecule type" value="Genomic_DNA"/>
</dbReference>
<keyword evidence="1" id="KW-0812">Transmembrane</keyword>
<dbReference type="AlphaFoldDB" id="A0AAD1KDX9"/>
<organism evidence="2 3">
    <name type="scientific">Shewanella algae</name>
    <dbReference type="NCBI Taxonomy" id="38313"/>
    <lineage>
        <taxon>Bacteria</taxon>
        <taxon>Pseudomonadati</taxon>
        <taxon>Pseudomonadota</taxon>
        <taxon>Gammaproteobacteria</taxon>
        <taxon>Alteromonadales</taxon>
        <taxon>Shewanellaceae</taxon>
        <taxon>Shewanella</taxon>
    </lineage>
</organism>
<dbReference type="Proteomes" id="UP000825078">
    <property type="component" value="Chromosome"/>
</dbReference>
<feature type="transmembrane region" description="Helical" evidence="1">
    <location>
        <begin position="22"/>
        <end position="40"/>
    </location>
</feature>
<keyword evidence="1" id="KW-0472">Membrane</keyword>
<name>A0AAD1KDX9_9GAMM</name>
<evidence type="ECO:0000313" key="2">
    <source>
        <dbReference type="EMBL" id="BCV46227.1"/>
    </source>
</evidence>
<evidence type="ECO:0000313" key="3">
    <source>
        <dbReference type="Proteomes" id="UP000825078"/>
    </source>
</evidence>
<accession>A0AAD1KDX9</accession>